<sequence>MWRAILSGARFEKVTYFAFLLPLLPIHVSIICKRRTCT</sequence>
<dbReference type="AlphaFoldDB" id="A0A2P2MX35"/>
<dbReference type="EMBL" id="GGEC01054293">
    <property type="protein sequence ID" value="MBX34777.1"/>
    <property type="molecule type" value="Transcribed_RNA"/>
</dbReference>
<feature type="transmembrane region" description="Helical" evidence="1">
    <location>
        <begin position="14"/>
        <end position="32"/>
    </location>
</feature>
<proteinExistence type="predicted"/>
<keyword evidence="1" id="KW-1133">Transmembrane helix</keyword>
<organism evidence="2">
    <name type="scientific">Rhizophora mucronata</name>
    <name type="common">Asiatic mangrove</name>
    <dbReference type="NCBI Taxonomy" id="61149"/>
    <lineage>
        <taxon>Eukaryota</taxon>
        <taxon>Viridiplantae</taxon>
        <taxon>Streptophyta</taxon>
        <taxon>Embryophyta</taxon>
        <taxon>Tracheophyta</taxon>
        <taxon>Spermatophyta</taxon>
        <taxon>Magnoliopsida</taxon>
        <taxon>eudicotyledons</taxon>
        <taxon>Gunneridae</taxon>
        <taxon>Pentapetalae</taxon>
        <taxon>rosids</taxon>
        <taxon>fabids</taxon>
        <taxon>Malpighiales</taxon>
        <taxon>Rhizophoraceae</taxon>
        <taxon>Rhizophora</taxon>
    </lineage>
</organism>
<accession>A0A2P2MX35</accession>
<evidence type="ECO:0000256" key="1">
    <source>
        <dbReference type="SAM" id="Phobius"/>
    </source>
</evidence>
<protein>
    <submittedName>
        <fullName evidence="2">Uncharacterized protein</fullName>
    </submittedName>
</protein>
<keyword evidence="1" id="KW-0812">Transmembrane</keyword>
<keyword evidence="1" id="KW-0472">Membrane</keyword>
<evidence type="ECO:0000313" key="2">
    <source>
        <dbReference type="EMBL" id="MBX34777.1"/>
    </source>
</evidence>
<reference evidence="2" key="1">
    <citation type="submission" date="2018-02" db="EMBL/GenBank/DDBJ databases">
        <title>Rhizophora mucronata_Transcriptome.</title>
        <authorList>
            <person name="Meera S.P."/>
            <person name="Sreeshan A."/>
            <person name="Augustine A."/>
        </authorList>
    </citation>
    <scope>NUCLEOTIDE SEQUENCE</scope>
    <source>
        <tissue evidence="2">Leaf</tissue>
    </source>
</reference>
<name>A0A2P2MX35_RHIMU</name>